<dbReference type="PROSITE" id="PS00108">
    <property type="entry name" value="PROTEIN_KINASE_ST"/>
    <property type="match status" value="1"/>
</dbReference>
<dbReference type="PROSITE" id="PS50011">
    <property type="entry name" value="PROTEIN_KINASE_DOM"/>
    <property type="match status" value="1"/>
</dbReference>
<feature type="domain" description="Protein kinase" evidence="1">
    <location>
        <begin position="1"/>
        <end position="280"/>
    </location>
</feature>
<dbReference type="Pfam" id="PF00069">
    <property type="entry name" value="Pkinase"/>
    <property type="match status" value="1"/>
</dbReference>
<dbReference type="GO" id="GO:0005524">
    <property type="term" value="F:ATP binding"/>
    <property type="evidence" value="ECO:0007669"/>
    <property type="project" value="InterPro"/>
</dbReference>
<dbReference type="AlphaFoldDB" id="A0AAJ0C848"/>
<gene>
    <name evidence="2" type="ORF">QBC33DRAFT_617128</name>
</gene>
<dbReference type="SMART" id="SM00220">
    <property type="entry name" value="S_TKc"/>
    <property type="match status" value="1"/>
</dbReference>
<dbReference type="EMBL" id="MU839000">
    <property type="protein sequence ID" value="KAK1770733.1"/>
    <property type="molecule type" value="Genomic_DNA"/>
</dbReference>
<dbReference type="RefSeq" id="XP_060286946.1">
    <property type="nucleotide sequence ID" value="XM_060432676.1"/>
</dbReference>
<dbReference type="InterPro" id="IPR000719">
    <property type="entry name" value="Prot_kinase_dom"/>
</dbReference>
<dbReference type="SUPFAM" id="SSF56112">
    <property type="entry name" value="Protein kinase-like (PK-like)"/>
    <property type="match status" value="1"/>
</dbReference>
<proteinExistence type="predicted"/>
<dbReference type="GO" id="GO:0007165">
    <property type="term" value="P:signal transduction"/>
    <property type="evidence" value="ECO:0007669"/>
    <property type="project" value="TreeGrafter"/>
</dbReference>
<dbReference type="Proteomes" id="UP001244011">
    <property type="component" value="Unassembled WGS sequence"/>
</dbReference>
<dbReference type="InterPro" id="IPR052751">
    <property type="entry name" value="Plant_MAPKKK"/>
</dbReference>
<dbReference type="PANTHER" id="PTHR48011:SF4">
    <property type="entry name" value="MITOGEN-ACTIVATED PROTEIN KINASE KINASE KINASE 19"/>
    <property type="match status" value="1"/>
</dbReference>
<keyword evidence="3" id="KW-1185">Reference proteome</keyword>
<dbReference type="GeneID" id="85315863"/>
<sequence length="280" mass="30888">MFRFDVGQTLRVEIPPTQSPPHFETAQKDHGLLRIGPDKKRVTIKSDPAKRLEKEAQMLRLFQGCDSIRQLVDQTADPESLVLEYMDNNALDLLKKKQLPRIEAKRALKAALQALAVLHDNNIVHTDVKPDNILVKNSALGPLYKLGDLGDASPPDVVSNDGGHLIGAEIFCAPEVPLGIPWTTKAGIWGLGATGITLVDAPPSGDTQLSLAVLQIQNDFYGPISIEALKGLADDSILPLLRQFEENYQAFPLSSAPGSIRKEDVDFFGYVMRNWLRYED</sequence>
<organism evidence="2 3">
    <name type="scientific">Phialemonium atrogriseum</name>
    <dbReference type="NCBI Taxonomy" id="1093897"/>
    <lineage>
        <taxon>Eukaryota</taxon>
        <taxon>Fungi</taxon>
        <taxon>Dikarya</taxon>
        <taxon>Ascomycota</taxon>
        <taxon>Pezizomycotina</taxon>
        <taxon>Sordariomycetes</taxon>
        <taxon>Sordariomycetidae</taxon>
        <taxon>Cephalothecales</taxon>
        <taxon>Cephalothecaceae</taxon>
        <taxon>Phialemonium</taxon>
    </lineage>
</organism>
<keyword evidence="2" id="KW-0418">Kinase</keyword>
<accession>A0AAJ0C848</accession>
<evidence type="ECO:0000313" key="2">
    <source>
        <dbReference type="EMBL" id="KAK1770733.1"/>
    </source>
</evidence>
<evidence type="ECO:0000259" key="1">
    <source>
        <dbReference type="PROSITE" id="PS50011"/>
    </source>
</evidence>
<comment type="caution">
    <text evidence="2">The sequence shown here is derived from an EMBL/GenBank/DDBJ whole genome shotgun (WGS) entry which is preliminary data.</text>
</comment>
<dbReference type="InterPro" id="IPR011009">
    <property type="entry name" value="Kinase-like_dom_sf"/>
</dbReference>
<evidence type="ECO:0000313" key="3">
    <source>
        <dbReference type="Proteomes" id="UP001244011"/>
    </source>
</evidence>
<protein>
    <submittedName>
        <fullName evidence="2">Kinase-like domain-containing protein</fullName>
    </submittedName>
</protein>
<dbReference type="GO" id="GO:0004672">
    <property type="term" value="F:protein kinase activity"/>
    <property type="evidence" value="ECO:0007669"/>
    <property type="project" value="InterPro"/>
</dbReference>
<reference evidence="2" key="1">
    <citation type="submission" date="2023-06" db="EMBL/GenBank/DDBJ databases">
        <title>Genome-scale phylogeny and comparative genomics of the fungal order Sordariales.</title>
        <authorList>
            <consortium name="Lawrence Berkeley National Laboratory"/>
            <person name="Hensen N."/>
            <person name="Bonometti L."/>
            <person name="Westerberg I."/>
            <person name="Brannstrom I.O."/>
            <person name="Guillou S."/>
            <person name="Cros-Aarteil S."/>
            <person name="Calhoun S."/>
            <person name="Haridas S."/>
            <person name="Kuo A."/>
            <person name="Mondo S."/>
            <person name="Pangilinan J."/>
            <person name="Riley R."/>
            <person name="Labutti K."/>
            <person name="Andreopoulos B."/>
            <person name="Lipzen A."/>
            <person name="Chen C."/>
            <person name="Yanf M."/>
            <person name="Daum C."/>
            <person name="Ng V."/>
            <person name="Clum A."/>
            <person name="Steindorff A."/>
            <person name="Ohm R."/>
            <person name="Martin F."/>
            <person name="Silar P."/>
            <person name="Natvig D."/>
            <person name="Lalanne C."/>
            <person name="Gautier V."/>
            <person name="Ament-Velasquez S.L."/>
            <person name="Kruys A."/>
            <person name="Hutchinson M.I."/>
            <person name="Powell A.J."/>
            <person name="Barry K."/>
            <person name="Miller A.N."/>
            <person name="Grigoriev I.V."/>
            <person name="Debuchy R."/>
            <person name="Gladieux P."/>
            <person name="Thoren M.H."/>
            <person name="Johannesson H."/>
        </authorList>
    </citation>
    <scope>NUCLEOTIDE SEQUENCE</scope>
    <source>
        <strain evidence="2">8032-3</strain>
    </source>
</reference>
<keyword evidence="2" id="KW-0808">Transferase</keyword>
<name>A0AAJ0C848_9PEZI</name>
<dbReference type="PANTHER" id="PTHR48011">
    <property type="entry name" value="CCR4-NOT TRANSCRIPTIONAL COMPLEX SUBUNIT CAF120-RELATED"/>
    <property type="match status" value="1"/>
</dbReference>
<dbReference type="Gene3D" id="1.10.510.10">
    <property type="entry name" value="Transferase(Phosphotransferase) domain 1"/>
    <property type="match status" value="1"/>
</dbReference>
<dbReference type="InterPro" id="IPR008271">
    <property type="entry name" value="Ser/Thr_kinase_AS"/>
</dbReference>